<accession>A0A6J5ND15</accession>
<dbReference type="GO" id="GO:0006355">
    <property type="term" value="P:regulation of DNA-templated transcription"/>
    <property type="evidence" value="ECO:0007669"/>
    <property type="project" value="InterPro"/>
</dbReference>
<name>A0A6J5ND15_9CAUD</name>
<proteinExistence type="predicted"/>
<sequence length="50" mass="5778">MNKNESERLVVYLSGESARKMELASQSMKLAKSSVIRQALELFYKENKIK</sequence>
<gene>
    <name evidence="1" type="ORF">UFOVP658_72</name>
</gene>
<reference evidence="1" key="1">
    <citation type="submission" date="2020-04" db="EMBL/GenBank/DDBJ databases">
        <authorList>
            <person name="Chiriac C."/>
            <person name="Salcher M."/>
            <person name="Ghai R."/>
            <person name="Kavagutti S V."/>
        </authorList>
    </citation>
    <scope>NUCLEOTIDE SEQUENCE</scope>
</reference>
<dbReference type="EMBL" id="LR796639">
    <property type="protein sequence ID" value="CAB4156532.1"/>
    <property type="molecule type" value="Genomic_DNA"/>
</dbReference>
<protein>
    <submittedName>
        <fullName evidence="1">Uncharacterized protein</fullName>
    </submittedName>
</protein>
<organism evidence="1">
    <name type="scientific">uncultured Caudovirales phage</name>
    <dbReference type="NCBI Taxonomy" id="2100421"/>
    <lineage>
        <taxon>Viruses</taxon>
        <taxon>Duplodnaviria</taxon>
        <taxon>Heunggongvirae</taxon>
        <taxon>Uroviricota</taxon>
        <taxon>Caudoviricetes</taxon>
        <taxon>Peduoviridae</taxon>
        <taxon>Maltschvirus</taxon>
        <taxon>Maltschvirus maltsch</taxon>
    </lineage>
</organism>
<dbReference type="Gene3D" id="1.10.1220.10">
    <property type="entry name" value="Met repressor-like"/>
    <property type="match status" value="1"/>
</dbReference>
<evidence type="ECO:0000313" key="1">
    <source>
        <dbReference type="EMBL" id="CAB4156532.1"/>
    </source>
</evidence>
<dbReference type="InterPro" id="IPR013321">
    <property type="entry name" value="Arc_rbn_hlx_hlx"/>
</dbReference>